<evidence type="ECO:0000313" key="9">
    <source>
        <dbReference type="EMBL" id="KAJ8032113.1"/>
    </source>
</evidence>
<dbReference type="Gene3D" id="1.10.533.10">
    <property type="entry name" value="Death Domain, Fas"/>
    <property type="match status" value="1"/>
</dbReference>
<evidence type="ECO:0000256" key="7">
    <source>
        <dbReference type="SAM" id="MobiDB-lite"/>
    </source>
</evidence>
<dbReference type="CDD" id="cd00081">
    <property type="entry name" value="Hint"/>
    <property type="match status" value="1"/>
</dbReference>
<evidence type="ECO:0000256" key="3">
    <source>
        <dbReference type="ARBA" id="ARBA00022729"/>
    </source>
</evidence>
<sequence length="966" mass="109882">MASPFPQIGLMKTALADHLTRSNCRSIMILLNWPLGKQDSIKCVEDLLDEMETQRIISENNFQRLVDILESLSLFHAADIVKRYMMPQTINPNLSSQTQPAFSDLGAFGPSPLFHTPTTPYQQPLQPEPIRSRRTAAERQASANMLAEQSVPQMQPHFAMTNNFEQLQINRNDSMGGSTSMVGQQMYPNMYSSQHPHANSMLPMAQTQQQHLSKGVTSRDVDTWMRYKEKFYTRPYLDETANSYGFITKELNFVLIGKTGAGKSATGNTIVGREYFKEGDGANAQTKTISLCNVREDDRLITVIDTPGLFDTDGDFTNEALVLEIVKTMIKFCRGIHLFLLVFKADVRFTEEEQKTVLAIEEKLTTDIYQHCVIVLTKARAKFEGKKGTKSLTNFIAAEKERNGKFAHLISKVSDRVVAVENDFIEDAIAVLHRQTFLRYLMAIVDQKRGNCFSHRLFVEVERRIRQDEMQRQARVQRAQQLSQMEYRVEKFLYDSFLETLSVEDLDQITHSLAYCVDGIRMNANVIPLNYVNRNDILNFLKKFAQQNKGYIQKLSQMKLKERKLQQEKRARDEINARKVGAKLPSFLRGEGENRLKEFSLCLEQKDLSRVNDLLSQYARILVSHKEVSSDMGDIAVLLQEYCLTNTDIVKETIQTILERRTKMKQIEDKRIQDEKRNKVLAKISEIVDKGLDSYLMNKTAEELDKIEKQLQNKQVPKDIFQRVKSILPNDEIVLDDLSIETEILHQISARKSRIDKFKKKAGKCFAGSALVQTKTNGSRKISNVKINDEILVFDNDGHLSYDKVYIILHANAKEEVLYVRIATKQGKVLFISPYHVLPIGGIGKDVPAKDVVVGDAIFTINQGVLTRDVVTSVSYKVCQGAFCPVTLNGNIVVNEVVASCYTSFVNPVVTHFILLPFRVMFKYLPCSVFNKMLSYDSVEGIPSVIGLSRAVVNFVRSHVGYLKLT</sequence>
<dbReference type="GO" id="GO:0007267">
    <property type="term" value="P:cell-cell signaling"/>
    <property type="evidence" value="ECO:0007669"/>
    <property type="project" value="InterPro"/>
</dbReference>
<proteinExistence type="inferred from homology"/>
<dbReference type="PROSITE" id="PS50817">
    <property type="entry name" value="INTEIN_N_TER"/>
    <property type="match status" value="1"/>
</dbReference>
<evidence type="ECO:0000256" key="1">
    <source>
        <dbReference type="ARBA" id="ARBA00008535"/>
    </source>
</evidence>
<keyword evidence="6" id="KW-0175">Coiled coil</keyword>
<accession>A0A9Q1H428</accession>
<comment type="caution">
    <text evidence="9">The sequence shown here is derived from an EMBL/GenBank/DDBJ whole genome shotgun (WGS) entry which is preliminary data.</text>
</comment>
<dbReference type="InterPro" id="IPR011029">
    <property type="entry name" value="DEATH-like_dom_sf"/>
</dbReference>
<dbReference type="Proteomes" id="UP001152320">
    <property type="component" value="Chromosome 12"/>
</dbReference>
<dbReference type="Pfam" id="PF04548">
    <property type="entry name" value="AIG1"/>
    <property type="match status" value="1"/>
</dbReference>
<feature type="domain" description="AIG1-type G" evidence="8">
    <location>
        <begin position="248"/>
        <end position="462"/>
    </location>
</feature>
<name>A0A9Q1H428_HOLLE</name>
<dbReference type="GO" id="GO:0016540">
    <property type="term" value="P:protein autoprocessing"/>
    <property type="evidence" value="ECO:0007669"/>
    <property type="project" value="InterPro"/>
</dbReference>
<dbReference type="InterPro" id="IPR006703">
    <property type="entry name" value="G_AIG1"/>
</dbReference>
<dbReference type="SUPFAM" id="SSF51294">
    <property type="entry name" value="Hedgehog/intein (Hint) domain"/>
    <property type="match status" value="1"/>
</dbReference>
<dbReference type="InterPro" id="IPR045058">
    <property type="entry name" value="GIMA/IAN/Toc"/>
</dbReference>
<gene>
    <name evidence="9" type="ORF">HOLleu_25535</name>
</gene>
<protein>
    <submittedName>
        <fullName evidence="9">GTPase IMAP family member 7</fullName>
    </submittedName>
</protein>
<dbReference type="AlphaFoldDB" id="A0A9Q1H428"/>
<dbReference type="SUPFAM" id="SSF52540">
    <property type="entry name" value="P-loop containing nucleoside triphosphate hydrolases"/>
    <property type="match status" value="1"/>
</dbReference>
<keyword evidence="10" id="KW-1185">Reference proteome</keyword>
<dbReference type="InterPro" id="IPR003587">
    <property type="entry name" value="Hint_dom_N"/>
</dbReference>
<dbReference type="GO" id="GO:0016539">
    <property type="term" value="P:intein-mediated protein splicing"/>
    <property type="evidence" value="ECO:0007669"/>
    <property type="project" value="InterPro"/>
</dbReference>
<keyword evidence="3" id="KW-0732">Signal</keyword>
<feature type="compositionally biased region" description="Low complexity" evidence="7">
    <location>
        <begin position="116"/>
        <end position="126"/>
    </location>
</feature>
<dbReference type="Pfam" id="PF01079">
    <property type="entry name" value="Hint"/>
    <property type="match status" value="1"/>
</dbReference>
<dbReference type="InterPro" id="IPR027417">
    <property type="entry name" value="P-loop_NTPase"/>
</dbReference>
<evidence type="ECO:0000259" key="8">
    <source>
        <dbReference type="PROSITE" id="PS51720"/>
    </source>
</evidence>
<keyword evidence="4" id="KW-0547">Nucleotide-binding</keyword>
<feature type="region of interest" description="Disordered" evidence="7">
    <location>
        <begin position="106"/>
        <end position="126"/>
    </location>
</feature>
<comment type="similarity">
    <text evidence="1">Belongs to the TRAFAC class TrmE-Era-EngA-EngB-Septin-like GTPase superfamily. AIG1/Toc34/Toc159-like paraseptin GTPase family. IAN subfamily.</text>
</comment>
<dbReference type="InterPro" id="IPR006141">
    <property type="entry name" value="Intein_N"/>
</dbReference>
<evidence type="ECO:0000313" key="10">
    <source>
        <dbReference type="Proteomes" id="UP001152320"/>
    </source>
</evidence>
<dbReference type="PRINTS" id="PR00632">
    <property type="entry name" value="SONICHHOG"/>
</dbReference>
<dbReference type="PANTHER" id="PTHR10903">
    <property type="entry name" value="GTPASE, IMAP FAMILY MEMBER-RELATED"/>
    <property type="match status" value="1"/>
</dbReference>
<dbReference type="InterPro" id="IPR001767">
    <property type="entry name" value="Hedgehog_Hint"/>
</dbReference>
<evidence type="ECO:0000256" key="2">
    <source>
        <dbReference type="ARBA" id="ARBA00022473"/>
    </source>
</evidence>
<dbReference type="GO" id="GO:0048731">
    <property type="term" value="P:system development"/>
    <property type="evidence" value="ECO:0007669"/>
    <property type="project" value="UniProtKB-ARBA"/>
</dbReference>
<dbReference type="PANTHER" id="PTHR10903:SF184">
    <property type="entry name" value="GTP-BINDING PROTEIN A"/>
    <property type="match status" value="1"/>
</dbReference>
<evidence type="ECO:0000256" key="4">
    <source>
        <dbReference type="ARBA" id="ARBA00022741"/>
    </source>
</evidence>
<keyword evidence="2" id="KW-0217">Developmental protein</keyword>
<dbReference type="OrthoDB" id="8954335at2759"/>
<dbReference type="PROSITE" id="PS51720">
    <property type="entry name" value="G_AIG1"/>
    <property type="match status" value="1"/>
</dbReference>
<organism evidence="9 10">
    <name type="scientific">Holothuria leucospilota</name>
    <name type="common">Black long sea cucumber</name>
    <name type="synonym">Mertensiothuria leucospilota</name>
    <dbReference type="NCBI Taxonomy" id="206669"/>
    <lineage>
        <taxon>Eukaryota</taxon>
        <taxon>Metazoa</taxon>
        <taxon>Echinodermata</taxon>
        <taxon>Eleutherozoa</taxon>
        <taxon>Echinozoa</taxon>
        <taxon>Holothuroidea</taxon>
        <taxon>Aspidochirotacea</taxon>
        <taxon>Aspidochirotida</taxon>
        <taxon>Holothuriidae</taxon>
        <taxon>Holothuria</taxon>
    </lineage>
</organism>
<dbReference type="InterPro" id="IPR036844">
    <property type="entry name" value="Hint_dom_sf"/>
</dbReference>
<feature type="coiled-coil region" evidence="6">
    <location>
        <begin position="548"/>
        <end position="578"/>
    </location>
</feature>
<evidence type="ECO:0000256" key="5">
    <source>
        <dbReference type="ARBA" id="ARBA00023134"/>
    </source>
</evidence>
<reference evidence="9" key="1">
    <citation type="submission" date="2021-10" db="EMBL/GenBank/DDBJ databases">
        <title>Tropical sea cucumber genome reveals ecological adaptation and Cuvierian tubules defense mechanism.</title>
        <authorList>
            <person name="Chen T."/>
        </authorList>
    </citation>
    <scope>NUCLEOTIDE SEQUENCE</scope>
    <source>
        <strain evidence="9">Nanhai2018</strain>
        <tissue evidence="9">Muscle</tissue>
    </source>
</reference>
<dbReference type="GO" id="GO:0005525">
    <property type="term" value="F:GTP binding"/>
    <property type="evidence" value="ECO:0007669"/>
    <property type="project" value="UniProtKB-KW"/>
</dbReference>
<dbReference type="SMART" id="SM00306">
    <property type="entry name" value="HintN"/>
    <property type="match status" value="1"/>
</dbReference>
<dbReference type="InterPro" id="IPR001657">
    <property type="entry name" value="Hedgehog"/>
</dbReference>
<dbReference type="EMBL" id="JAIZAY010000012">
    <property type="protein sequence ID" value="KAJ8032113.1"/>
    <property type="molecule type" value="Genomic_DNA"/>
</dbReference>
<dbReference type="Gene3D" id="2.170.16.10">
    <property type="entry name" value="Hedgehog/Intein (Hint) domain"/>
    <property type="match status" value="1"/>
</dbReference>
<evidence type="ECO:0000256" key="6">
    <source>
        <dbReference type="SAM" id="Coils"/>
    </source>
</evidence>
<dbReference type="Gene3D" id="3.40.50.300">
    <property type="entry name" value="P-loop containing nucleotide triphosphate hydrolases"/>
    <property type="match status" value="1"/>
</dbReference>
<keyword evidence="5" id="KW-0342">GTP-binding</keyword>